<dbReference type="CDD" id="cd07996">
    <property type="entry name" value="WGR_MMR_like"/>
    <property type="match status" value="1"/>
</dbReference>
<dbReference type="Pfam" id="PF13087">
    <property type="entry name" value="AAA_12"/>
    <property type="match status" value="1"/>
</dbReference>
<dbReference type="Gene3D" id="1.10.510.10">
    <property type="entry name" value="Transferase(Phosphotransferase) domain 1"/>
    <property type="match status" value="1"/>
</dbReference>
<dbReference type="InterPro" id="IPR045055">
    <property type="entry name" value="DNA2/NAM7-like"/>
</dbReference>
<dbReference type="Pfam" id="PF05406">
    <property type="entry name" value="WGR"/>
    <property type="match status" value="1"/>
</dbReference>
<keyword evidence="2" id="KW-0378">Hydrolase</keyword>
<evidence type="ECO:0000313" key="2">
    <source>
        <dbReference type="EMBL" id="ATL48620.1"/>
    </source>
</evidence>
<dbReference type="InterPro" id="IPR011009">
    <property type="entry name" value="Kinase-like_dom_sf"/>
</dbReference>
<dbReference type="GO" id="GO:0005524">
    <property type="term" value="F:ATP binding"/>
    <property type="evidence" value="ECO:0007669"/>
    <property type="project" value="InterPro"/>
</dbReference>
<dbReference type="InterPro" id="IPR027417">
    <property type="entry name" value="P-loop_NTPase"/>
</dbReference>
<dbReference type="SUPFAM" id="SSF52540">
    <property type="entry name" value="P-loop containing nucleoside triphosphate hydrolases"/>
    <property type="match status" value="2"/>
</dbReference>
<dbReference type="GO" id="GO:0004672">
    <property type="term" value="F:protein kinase activity"/>
    <property type="evidence" value="ECO:0007669"/>
    <property type="project" value="InterPro"/>
</dbReference>
<dbReference type="Proteomes" id="UP000220133">
    <property type="component" value="Chromosome"/>
</dbReference>
<evidence type="ECO:0000259" key="1">
    <source>
        <dbReference type="PROSITE" id="PS50011"/>
    </source>
</evidence>
<dbReference type="InterPro" id="IPR047187">
    <property type="entry name" value="SF1_C_Upf1"/>
</dbReference>
<dbReference type="RefSeq" id="WP_098194993.1">
    <property type="nucleotide sequence ID" value="NZ_CP023777.1"/>
</dbReference>
<sequence>MERGQQTLMDFLSTAHANGTLTADDIIACVIPLFKGVLTLHEDGKVWNILDEQAILVNQHQLFINPAAAILPTVAPEQLSRFDEVDLEHLEVAEKYARAEKQGEEQQQVLENARIHLAPLETLDRAAYLPGFASFELHLGHHDTRSDIFSLGLILASLSLALNLYDADDLTTFVNNRKRLLELQPRLHPAIISLIIEMTELQPEKRIANLKEVIYRLENFRDFSSSNAAELSPPNGWFKTVNTTRESYILRKLRNRLFDTSRRNRLLYYKSNLRFVNLTLSSVPMVVHVKSISAHTLFTWNEHLAPRLLQKKELVLNQYLRFEDHPYLPNSLNAIRIECQRDIQEYGCSQLKIAIAFLDWFNIKSEDRDAIKSPLLLLPVSLKKKKHVSEDQYLLTVQRTTAEVNPVLANYLNELYGIQLPTHVELDDTSLYQFYELIRQQLEGNNKGIVLSYQEKPKINLVLESAQRTVAQYSRRFGYQTPQLKASSKAAKLELFELAETATNIYHWQFDTCHIVLGNFNYKKMSLVRDYNQISEDKIKHEVFDQLFSPLPKPLTTKEQTVPAPKEWMHVVTTDPTQAKAINRSRDGESYVIQGPPGTGKSQTITNLIADFISRDKHILFVCEKRAALDVVYHRLKQQGLDELCCYIHDSQADKKSFIKNLEQTYKTYTSDVLDEHSLQVKRAAVLHTMEQQLEYLQEYHETQLVVPGYASTSTRDLLDALIALRPSLQPLSPKQEEAMPHYQDWVQFGHIIQQLGEVLEDSGSAPIFAEHPLAKLNEDIFAHAQPIAELEKRLGLAKVTLNKVLLALRDLQVDEQYLDSIDNLKELVMNATLMLPLAEHKAIAIIDPQSTAAKEFQQQLDQLKLQQENLAAIQETNKSWIQKIDENTAREALKIAEAKEHTMLSFLDGKWRRIKQLIQNNYNFEGQSLRPDSSLILQQLIHEYEAEKSLNTVKQTLHEAYGFQSPEMMLLTLDRLRMRLHHPVTQYLVHHPDGNQLTLRLSLLQPDVNQMEDQLRACLQQVEGKSILQIEDELENIAMNIGTLPDLLPAMENYLKMPGKLKSAIGTIPFTPRQFEAGMAHKSLKQVYQDHKQFAAADSQSLNKSITTLHQAYESLLQVNANLIRAQVRKKFNEHLQLSAQSTTTLSDAQREFKRHYLEGRKILENEFSKSMRYKSIRELASKESGAVLKDLKPVWLMSPLSVSDSLPIDTQFFDAVIFDEASQIRLEEGIPALFRAPQCIIVGDDKQMPPTDFFSSKGIDKDDLDIAQEDSWQDILSHDTESLLAQAAHKMQKVMLGWHYRSQYETLINFSNHAFYNGELLTVPDRAVHHQPKEPIVANSAAEGLLHAGALYDRSISFHFQQGAVYEKQANQREAQYIAELVRSLLRKQVKESIGIVAFSQQQQSAIESALDALAKIDPAFDDQLDEARLRVENDQFTGLFVKNLENVQGDERDIIIISICFAKAANGKMSMNFGPINKKGGEKRLNVIFSRAKKHIAVISSIRHEQITNDFNAGANYLKRFLHYAESISLGQMSIANQILGKVHTQAANGGFPGHNIILQQINHHLQQLGYVTQSQVGQSGFKCSLAIKAAETDQQYALAIMIDDEQHYQHPDVMELYYQRPALMESFGWRTMLVLAKDWLHQPKQVMDNILHHLHNDPSYKPGDTHTEAALSNSISLGVYENLDFTRYILEQAPHSFYWEIAVEAQKVITRSGKAGTKGQVQVKTMPSPAEANQYRYQLIQLKLSEGYQPAAFQQH</sequence>
<dbReference type="PROSITE" id="PS50011">
    <property type="entry name" value="PROTEIN_KINASE_DOM"/>
    <property type="match status" value="1"/>
</dbReference>
<dbReference type="InterPro" id="IPR041679">
    <property type="entry name" value="DNA2/NAM7-like_C"/>
</dbReference>
<gene>
    <name evidence="2" type="ORF">COR50_16420</name>
</gene>
<keyword evidence="2" id="KW-0347">Helicase</keyword>
<organism evidence="2 3">
    <name type="scientific">Chitinophaga caeni</name>
    <dbReference type="NCBI Taxonomy" id="2029983"/>
    <lineage>
        <taxon>Bacteria</taxon>
        <taxon>Pseudomonadati</taxon>
        <taxon>Bacteroidota</taxon>
        <taxon>Chitinophagia</taxon>
        <taxon>Chitinophagales</taxon>
        <taxon>Chitinophagaceae</taxon>
        <taxon>Chitinophaga</taxon>
    </lineage>
</organism>
<feature type="domain" description="Protein kinase" evidence="1">
    <location>
        <begin position="1"/>
        <end position="220"/>
    </location>
</feature>
<keyword evidence="2" id="KW-0067">ATP-binding</keyword>
<reference evidence="2 3" key="1">
    <citation type="submission" date="2017-10" db="EMBL/GenBank/DDBJ databases">
        <title>Paenichitinophaga pekingensis gen. nov., sp. nov., isolated from activated sludge.</title>
        <authorList>
            <person name="Jin D."/>
            <person name="Kong X."/>
            <person name="Deng Y."/>
            <person name="Bai Z."/>
        </authorList>
    </citation>
    <scope>NUCLEOTIDE SEQUENCE [LARGE SCALE GENOMIC DNA]</scope>
    <source>
        <strain evidence="2 3">13</strain>
    </source>
</reference>
<dbReference type="InterPro" id="IPR008893">
    <property type="entry name" value="WGR_domain"/>
</dbReference>
<dbReference type="SUPFAM" id="SSF56112">
    <property type="entry name" value="Protein kinase-like (PK-like)"/>
    <property type="match status" value="1"/>
</dbReference>
<protein>
    <submittedName>
        <fullName evidence="2">DNA helicase</fullName>
    </submittedName>
</protein>
<dbReference type="OrthoDB" id="9757917at2"/>
<keyword evidence="2" id="KW-0547">Nucleotide-binding</keyword>
<dbReference type="Gene3D" id="3.40.50.300">
    <property type="entry name" value="P-loop containing nucleotide triphosphate hydrolases"/>
    <property type="match status" value="3"/>
</dbReference>
<dbReference type="Pfam" id="PF13086">
    <property type="entry name" value="AAA_11"/>
    <property type="match status" value="2"/>
</dbReference>
<dbReference type="Pfam" id="PF13195">
    <property type="entry name" value="DUF4011"/>
    <property type="match status" value="1"/>
</dbReference>
<dbReference type="Gene3D" id="2.20.140.10">
    <property type="entry name" value="WGR domain"/>
    <property type="match status" value="1"/>
</dbReference>
<dbReference type="GO" id="GO:0004386">
    <property type="term" value="F:helicase activity"/>
    <property type="evidence" value="ECO:0007669"/>
    <property type="project" value="UniProtKB-KW"/>
</dbReference>
<evidence type="ECO:0000313" key="3">
    <source>
        <dbReference type="Proteomes" id="UP000220133"/>
    </source>
</evidence>
<dbReference type="CDD" id="cd18808">
    <property type="entry name" value="SF1_C_Upf1"/>
    <property type="match status" value="1"/>
</dbReference>
<dbReference type="InterPro" id="IPR025103">
    <property type="entry name" value="DUF4011"/>
</dbReference>
<dbReference type="InterPro" id="IPR049809">
    <property type="entry name" value="YehF/YfeS-like_WGR"/>
</dbReference>
<keyword evidence="3" id="KW-1185">Reference proteome</keyword>
<dbReference type="InterPro" id="IPR000719">
    <property type="entry name" value="Prot_kinase_dom"/>
</dbReference>
<dbReference type="KEGG" id="cbae:COR50_16420"/>
<proteinExistence type="predicted"/>
<accession>A0A291QXF4</accession>
<dbReference type="Pfam" id="PF18741">
    <property type="entry name" value="MTES_1575"/>
    <property type="match status" value="1"/>
</dbReference>
<dbReference type="EMBL" id="CP023777">
    <property type="protein sequence ID" value="ATL48620.1"/>
    <property type="molecule type" value="Genomic_DNA"/>
</dbReference>
<dbReference type="PANTHER" id="PTHR10887">
    <property type="entry name" value="DNA2/NAM7 HELICASE FAMILY"/>
    <property type="match status" value="1"/>
</dbReference>
<name>A0A291QXF4_9BACT</name>
<dbReference type="InterPro" id="IPR049468">
    <property type="entry name" value="Restrct_endonuc-II-like_dom"/>
</dbReference>
<dbReference type="InterPro" id="IPR041677">
    <property type="entry name" value="DNA2/NAM7_AAA_11"/>
</dbReference>